<evidence type="ECO:0000313" key="3">
    <source>
        <dbReference type="Proteomes" id="UP000282985"/>
    </source>
</evidence>
<evidence type="ECO:0000313" key="2">
    <source>
        <dbReference type="EMBL" id="RUT73259.1"/>
    </source>
</evidence>
<protein>
    <submittedName>
        <fullName evidence="2">Uncharacterized protein</fullName>
    </submittedName>
</protein>
<reference evidence="2 3" key="1">
    <citation type="submission" date="2018-11" db="EMBL/GenBank/DDBJ databases">
        <title>Parancylomarina longa gen. nov., sp. nov., isolated from sediments of southern Okinawa.</title>
        <authorList>
            <person name="Fu T."/>
        </authorList>
    </citation>
    <scope>NUCLEOTIDE SEQUENCE [LARGE SCALE GENOMIC DNA]</scope>
    <source>
        <strain evidence="2 3">T3-2 S1-C</strain>
    </source>
</reference>
<name>A0A434AFV3_9BACT</name>
<organism evidence="2 3">
    <name type="scientific">Ancylomarina longa</name>
    <dbReference type="NCBI Taxonomy" id="2487017"/>
    <lineage>
        <taxon>Bacteria</taxon>
        <taxon>Pseudomonadati</taxon>
        <taxon>Bacteroidota</taxon>
        <taxon>Bacteroidia</taxon>
        <taxon>Marinilabiliales</taxon>
        <taxon>Marinifilaceae</taxon>
        <taxon>Ancylomarina</taxon>
    </lineage>
</organism>
<feature type="transmembrane region" description="Helical" evidence="1">
    <location>
        <begin position="32"/>
        <end position="56"/>
    </location>
</feature>
<keyword evidence="1" id="KW-0472">Membrane</keyword>
<proteinExistence type="predicted"/>
<dbReference type="AlphaFoldDB" id="A0A434AFV3"/>
<sequence length="72" mass="8043">MKKPNIALSIGLLIFAAIQLLKHLFHFELPDFWYGFVVGLSLVLMVTGLLGGASLCERLRAGKRNIFGIREK</sequence>
<dbReference type="RefSeq" id="WP_127344663.1">
    <property type="nucleotide sequence ID" value="NZ_RJJX01000025.1"/>
</dbReference>
<accession>A0A434AFV3</accession>
<gene>
    <name evidence="2" type="ORF">DLK05_14365</name>
</gene>
<dbReference type="EMBL" id="RJJX01000025">
    <property type="protein sequence ID" value="RUT73259.1"/>
    <property type="molecule type" value="Genomic_DNA"/>
</dbReference>
<keyword evidence="1" id="KW-0812">Transmembrane</keyword>
<evidence type="ECO:0000256" key="1">
    <source>
        <dbReference type="SAM" id="Phobius"/>
    </source>
</evidence>
<keyword evidence="1" id="KW-1133">Transmembrane helix</keyword>
<comment type="caution">
    <text evidence="2">The sequence shown here is derived from an EMBL/GenBank/DDBJ whole genome shotgun (WGS) entry which is preliminary data.</text>
</comment>
<dbReference type="Proteomes" id="UP000282985">
    <property type="component" value="Unassembled WGS sequence"/>
</dbReference>
<keyword evidence="3" id="KW-1185">Reference proteome</keyword>